<comment type="caution">
    <text evidence="3">The sequence shown here is derived from an EMBL/GenBank/DDBJ whole genome shotgun (WGS) entry which is preliminary data.</text>
</comment>
<comment type="similarity">
    <text evidence="1">Belongs to the bactofilin family.</text>
</comment>
<keyword evidence="4" id="KW-1185">Reference proteome</keyword>
<evidence type="ECO:0000313" key="3">
    <source>
        <dbReference type="EMBL" id="MBR0681050.1"/>
    </source>
</evidence>
<dbReference type="RefSeq" id="WP_211846586.1">
    <property type="nucleotide sequence ID" value="NZ_JAAEDL010000009.1"/>
</dbReference>
<protein>
    <submittedName>
        <fullName evidence="3">Polymer-forming cytoskeletal protein</fullName>
    </submittedName>
</protein>
<dbReference type="InterPro" id="IPR007607">
    <property type="entry name" value="BacA/B"/>
</dbReference>
<organism evidence="3 4">
    <name type="scientific">Neoroseomonas eburnea</name>
    <dbReference type="NCBI Taxonomy" id="1346889"/>
    <lineage>
        <taxon>Bacteria</taxon>
        <taxon>Pseudomonadati</taxon>
        <taxon>Pseudomonadota</taxon>
        <taxon>Alphaproteobacteria</taxon>
        <taxon>Acetobacterales</taxon>
        <taxon>Acetobacteraceae</taxon>
        <taxon>Neoroseomonas</taxon>
    </lineage>
</organism>
<dbReference type="Pfam" id="PF04519">
    <property type="entry name" value="Bactofilin"/>
    <property type="match status" value="1"/>
</dbReference>
<proteinExistence type="inferred from homology"/>
<dbReference type="PANTHER" id="PTHR35024:SF4">
    <property type="entry name" value="POLYMER-FORMING CYTOSKELETAL PROTEIN"/>
    <property type="match status" value="1"/>
</dbReference>
<feature type="compositionally biased region" description="Low complexity" evidence="2">
    <location>
        <begin position="74"/>
        <end position="84"/>
    </location>
</feature>
<evidence type="ECO:0000256" key="2">
    <source>
        <dbReference type="SAM" id="MobiDB-lite"/>
    </source>
</evidence>
<dbReference type="Proteomes" id="UP001138709">
    <property type="component" value="Unassembled WGS sequence"/>
</dbReference>
<evidence type="ECO:0000256" key="1">
    <source>
        <dbReference type="ARBA" id="ARBA00044755"/>
    </source>
</evidence>
<reference evidence="3" key="2">
    <citation type="journal article" date="2021" name="Syst. Appl. Microbiol.">
        <title>Roseomonas hellenica sp. nov., isolated from roots of wild-growing Alkanna tinctoria.</title>
        <authorList>
            <person name="Rat A."/>
            <person name="Naranjo H.D."/>
            <person name="Lebbe L."/>
            <person name="Cnockaert M."/>
            <person name="Krigas N."/>
            <person name="Grigoriadou K."/>
            <person name="Maloupa E."/>
            <person name="Willems A."/>
        </authorList>
    </citation>
    <scope>NUCLEOTIDE SEQUENCE</scope>
    <source>
        <strain evidence="3">LMG 31228</strain>
    </source>
</reference>
<accession>A0A9X9XBG4</accession>
<dbReference type="EMBL" id="JAAEDL010000009">
    <property type="protein sequence ID" value="MBR0681050.1"/>
    <property type="molecule type" value="Genomic_DNA"/>
</dbReference>
<evidence type="ECO:0000313" key="4">
    <source>
        <dbReference type="Proteomes" id="UP001138709"/>
    </source>
</evidence>
<feature type="region of interest" description="Disordered" evidence="2">
    <location>
        <begin position="194"/>
        <end position="218"/>
    </location>
</feature>
<reference evidence="3" key="1">
    <citation type="submission" date="2020-01" db="EMBL/GenBank/DDBJ databases">
        <authorList>
            <person name="Rat A."/>
        </authorList>
    </citation>
    <scope>NUCLEOTIDE SEQUENCE</scope>
    <source>
        <strain evidence="3">LMG 31228</strain>
    </source>
</reference>
<feature type="region of interest" description="Disordered" evidence="2">
    <location>
        <begin position="1"/>
        <end position="85"/>
    </location>
</feature>
<dbReference type="PANTHER" id="PTHR35024">
    <property type="entry name" value="HYPOTHETICAL CYTOSOLIC PROTEIN"/>
    <property type="match status" value="1"/>
</dbReference>
<name>A0A9X9XBG4_9PROT</name>
<gene>
    <name evidence="3" type="ORF">GXW74_11170</name>
</gene>
<sequence length="218" mass="22085">MSIFRRKDEPGVAATGAEAAPTTVPAARDPDLAVPPFRPSGVTLPAASTGPTAPKPSAPPAGATMARVAPPPAAGAAPARGPARTEAVERRTLVVGKGISLQGTVTEAERLVIEGTMESQLLQAQELIISHSGVFKGEVEVEDAEIAGTFDGTLTAKGSLTIRATGRVLGTARSRRLSVEDGGQLSGKMEMITDAPAAGTSPRLAPVPTPRSAEPADA</sequence>
<dbReference type="AlphaFoldDB" id="A0A9X9XBG4"/>
<feature type="compositionally biased region" description="Basic and acidic residues" evidence="2">
    <location>
        <begin position="1"/>
        <end position="10"/>
    </location>
</feature>